<dbReference type="Pfam" id="PF20772">
    <property type="entry name" value="TACO1_YebC_N"/>
    <property type="match status" value="1"/>
</dbReference>
<evidence type="ECO:0000256" key="1">
    <source>
        <dbReference type="ARBA" id="ARBA00004173"/>
    </source>
</evidence>
<evidence type="ECO:0000259" key="3">
    <source>
        <dbReference type="Pfam" id="PF01709"/>
    </source>
</evidence>
<proteinExistence type="inferred from homology"/>
<keyword evidence="6" id="KW-1185">Reference proteome</keyword>
<dbReference type="Proteomes" id="UP000578531">
    <property type="component" value="Unassembled WGS sequence"/>
</dbReference>
<dbReference type="Gene3D" id="1.10.10.200">
    <property type="match status" value="1"/>
</dbReference>
<dbReference type="AlphaFoldDB" id="A0A8H6G6D5"/>
<protein>
    <submittedName>
        <fullName evidence="5">Uncharacterized protein</fullName>
    </submittedName>
</protein>
<dbReference type="InterPro" id="IPR017856">
    <property type="entry name" value="Integrase-like_N"/>
</dbReference>
<dbReference type="PANTHER" id="PTHR12532:SF0">
    <property type="entry name" value="TRANSLATIONAL ACTIVATOR OF CYTOCHROME C OXIDASE 1"/>
    <property type="match status" value="1"/>
</dbReference>
<organism evidence="5 6">
    <name type="scientific">Letharia columbiana</name>
    <dbReference type="NCBI Taxonomy" id="112416"/>
    <lineage>
        <taxon>Eukaryota</taxon>
        <taxon>Fungi</taxon>
        <taxon>Dikarya</taxon>
        <taxon>Ascomycota</taxon>
        <taxon>Pezizomycotina</taxon>
        <taxon>Lecanoromycetes</taxon>
        <taxon>OSLEUM clade</taxon>
        <taxon>Lecanoromycetidae</taxon>
        <taxon>Lecanorales</taxon>
        <taxon>Lecanorineae</taxon>
        <taxon>Parmeliaceae</taxon>
        <taxon>Letharia</taxon>
    </lineage>
</organism>
<evidence type="ECO:0000259" key="4">
    <source>
        <dbReference type="Pfam" id="PF20772"/>
    </source>
</evidence>
<evidence type="ECO:0000313" key="5">
    <source>
        <dbReference type="EMBL" id="KAF6241443.1"/>
    </source>
</evidence>
<reference evidence="5 6" key="1">
    <citation type="journal article" date="2020" name="Genomics">
        <title>Complete, high-quality genomes from long-read metagenomic sequencing of two wolf lichen thalli reveals enigmatic genome architecture.</title>
        <authorList>
            <person name="McKenzie S.K."/>
            <person name="Walston R.F."/>
            <person name="Allen J.L."/>
        </authorList>
    </citation>
    <scope>NUCLEOTIDE SEQUENCE [LARGE SCALE GENOMIC DNA]</scope>
    <source>
        <strain evidence="5">WasteWater2</strain>
    </source>
</reference>
<dbReference type="SUPFAM" id="SSF75625">
    <property type="entry name" value="YebC-like"/>
    <property type="match status" value="1"/>
</dbReference>
<comment type="similarity">
    <text evidence="2">Belongs to the TACO1 family.</text>
</comment>
<gene>
    <name evidence="5" type="ORF">HO173_000153</name>
</gene>
<comment type="caution">
    <text evidence="5">The sequence shown here is derived from an EMBL/GenBank/DDBJ whole genome shotgun (WGS) entry which is preliminary data.</text>
</comment>
<dbReference type="InterPro" id="IPR029072">
    <property type="entry name" value="YebC-like"/>
</dbReference>
<dbReference type="Gene3D" id="3.30.70.980">
    <property type="match status" value="2"/>
</dbReference>
<feature type="domain" description="TACO1/YebC-like second and third" evidence="3">
    <location>
        <begin position="101"/>
        <end position="255"/>
    </location>
</feature>
<dbReference type="PANTHER" id="PTHR12532">
    <property type="entry name" value="TRANSLATIONAL ACTIVATOR OF CYTOCHROME C OXIDASE 1"/>
    <property type="match status" value="1"/>
</dbReference>
<dbReference type="InterPro" id="IPR048300">
    <property type="entry name" value="TACO1_YebC-like_2nd/3rd_dom"/>
</dbReference>
<name>A0A8H6G6D5_9LECA</name>
<sequence length="256" mass="27651">MTLQLRGSRCFSLTSSLYSGHSRWSKIKHDKAKVDASVTKQRSTLTQELQLASKQYGADPQFNPRLATVITAAKKQGFPKASIENAIARGQGRSPTGAALESLTIEAMVPPSVAVIVECQTDSKARTLGDMKLAIKESGGSMTPTSHMFDRKGKIVFEGSKDIGEEEIFDQAIEAGAIDVQMEDDGKVVVYAESSQTTAVAETLVKSSGLKVESLDIVWDPKDDMMVDVASPEMLDSFLGRIQDDPSVQVVYTNAS</sequence>
<evidence type="ECO:0000256" key="2">
    <source>
        <dbReference type="ARBA" id="ARBA00008724"/>
    </source>
</evidence>
<dbReference type="RefSeq" id="XP_037170683.1">
    <property type="nucleotide sequence ID" value="XM_037302104.1"/>
</dbReference>
<accession>A0A8H6G6D5</accession>
<dbReference type="InterPro" id="IPR002876">
    <property type="entry name" value="Transcrip_reg_TACO1-like"/>
</dbReference>
<feature type="domain" description="TACO1/YebC-like N-terminal" evidence="4">
    <location>
        <begin position="22"/>
        <end position="92"/>
    </location>
</feature>
<dbReference type="GeneID" id="59281833"/>
<dbReference type="OrthoDB" id="2017544at2759"/>
<dbReference type="FunFam" id="1.10.10.200:FF:000002">
    <property type="entry name" value="Probable transcriptional regulatory protein CLM62_37755"/>
    <property type="match status" value="1"/>
</dbReference>
<comment type="subcellular location">
    <subcellularLocation>
        <location evidence="1">Mitochondrion</location>
    </subcellularLocation>
</comment>
<dbReference type="InterPro" id="IPR049083">
    <property type="entry name" value="TACO1_YebC_N"/>
</dbReference>
<dbReference type="EMBL" id="JACCJC010000001">
    <property type="protein sequence ID" value="KAF6241443.1"/>
    <property type="molecule type" value="Genomic_DNA"/>
</dbReference>
<dbReference type="InterPro" id="IPR026564">
    <property type="entry name" value="Transcrip_reg_TACO1-like_dom3"/>
</dbReference>
<evidence type="ECO:0000313" key="6">
    <source>
        <dbReference type="Proteomes" id="UP000578531"/>
    </source>
</evidence>
<dbReference type="Pfam" id="PF01709">
    <property type="entry name" value="Transcrip_reg"/>
    <property type="match status" value="1"/>
</dbReference>
<dbReference type="GO" id="GO:0005739">
    <property type="term" value="C:mitochondrion"/>
    <property type="evidence" value="ECO:0007669"/>
    <property type="project" value="UniProtKB-SubCell"/>
</dbReference>